<dbReference type="Gene3D" id="3.90.25.10">
    <property type="entry name" value="UDP-galactose 4-epimerase, domain 1"/>
    <property type="match status" value="1"/>
</dbReference>
<dbReference type="OrthoDB" id="9801785at2"/>
<dbReference type="Proteomes" id="UP000231742">
    <property type="component" value="Unassembled WGS sequence"/>
</dbReference>
<comment type="caution">
    <text evidence="13">The sequence shown here is derived from an EMBL/GenBank/DDBJ whole genome shotgun (WGS) entry which is preliminary data.</text>
</comment>
<dbReference type="NCBIfam" id="TIGR01179">
    <property type="entry name" value="galE"/>
    <property type="match status" value="1"/>
</dbReference>
<evidence type="ECO:0000256" key="2">
    <source>
        <dbReference type="ARBA" id="ARBA00001911"/>
    </source>
</evidence>
<protein>
    <recommendedName>
        <fullName evidence="6">UDP-glucose 4-epimerase</fullName>
        <ecNumber evidence="5">5.1.3.2</ecNumber>
    </recommendedName>
    <alternativeName>
        <fullName evidence="11">Galactowaldenase</fullName>
    </alternativeName>
    <alternativeName>
        <fullName evidence="10">UDP-galactose 4-epimerase</fullName>
    </alternativeName>
</protein>
<dbReference type="PANTHER" id="PTHR43725">
    <property type="entry name" value="UDP-GLUCOSE 4-EPIMERASE"/>
    <property type="match status" value="1"/>
</dbReference>
<keyword evidence="14" id="KW-1185">Reference proteome</keyword>
<evidence type="ECO:0000256" key="11">
    <source>
        <dbReference type="ARBA" id="ARBA00033067"/>
    </source>
</evidence>
<evidence type="ECO:0000256" key="5">
    <source>
        <dbReference type="ARBA" id="ARBA00013189"/>
    </source>
</evidence>
<evidence type="ECO:0000256" key="3">
    <source>
        <dbReference type="ARBA" id="ARBA00004947"/>
    </source>
</evidence>
<dbReference type="EC" id="5.1.3.2" evidence="5"/>
<dbReference type="EMBL" id="PGFH01000001">
    <property type="protein sequence ID" value="PJJ81807.1"/>
    <property type="molecule type" value="Genomic_DNA"/>
</dbReference>
<dbReference type="InterPro" id="IPR001509">
    <property type="entry name" value="Epimerase_deHydtase"/>
</dbReference>
<dbReference type="PANTHER" id="PTHR43725:SF53">
    <property type="entry name" value="UDP-ARABINOSE 4-EPIMERASE 1"/>
    <property type="match status" value="1"/>
</dbReference>
<accession>A0A2M9D7V2</accession>
<comment type="catalytic activity">
    <reaction evidence="1">
        <text>UDP-alpha-D-glucose = UDP-alpha-D-galactose</text>
        <dbReference type="Rhea" id="RHEA:22168"/>
        <dbReference type="ChEBI" id="CHEBI:58885"/>
        <dbReference type="ChEBI" id="CHEBI:66914"/>
        <dbReference type="EC" id="5.1.3.2"/>
    </reaction>
</comment>
<evidence type="ECO:0000256" key="4">
    <source>
        <dbReference type="ARBA" id="ARBA00007637"/>
    </source>
</evidence>
<evidence type="ECO:0000256" key="9">
    <source>
        <dbReference type="ARBA" id="ARBA00023277"/>
    </source>
</evidence>
<comment type="cofactor">
    <cofactor evidence="2">
        <name>NAD(+)</name>
        <dbReference type="ChEBI" id="CHEBI:57540"/>
    </cofactor>
</comment>
<name>A0A2M9D7V2_9MICO</name>
<dbReference type="GO" id="GO:0033499">
    <property type="term" value="P:galactose catabolic process via UDP-galactose, Leloir pathway"/>
    <property type="evidence" value="ECO:0007669"/>
    <property type="project" value="TreeGrafter"/>
</dbReference>
<evidence type="ECO:0000256" key="6">
    <source>
        <dbReference type="ARBA" id="ARBA00018569"/>
    </source>
</evidence>
<dbReference type="GO" id="GO:0003978">
    <property type="term" value="F:UDP-glucose 4-epimerase activity"/>
    <property type="evidence" value="ECO:0007669"/>
    <property type="project" value="UniProtKB-EC"/>
</dbReference>
<dbReference type="UniPathway" id="UPA00214"/>
<organism evidence="13 14">
    <name type="scientific">Salinibacterium amurskyense</name>
    <dbReference type="NCBI Taxonomy" id="205941"/>
    <lineage>
        <taxon>Bacteria</taxon>
        <taxon>Bacillati</taxon>
        <taxon>Actinomycetota</taxon>
        <taxon>Actinomycetes</taxon>
        <taxon>Micrococcales</taxon>
        <taxon>Microbacteriaceae</taxon>
        <taxon>Salinibacterium</taxon>
    </lineage>
</organism>
<dbReference type="Pfam" id="PF01370">
    <property type="entry name" value="Epimerase"/>
    <property type="match status" value="1"/>
</dbReference>
<comment type="pathway">
    <text evidence="3">Carbohydrate metabolism; galactose metabolism.</text>
</comment>
<evidence type="ECO:0000313" key="14">
    <source>
        <dbReference type="Proteomes" id="UP000231742"/>
    </source>
</evidence>
<dbReference type="InterPro" id="IPR005886">
    <property type="entry name" value="UDP_G4E"/>
</dbReference>
<evidence type="ECO:0000259" key="12">
    <source>
        <dbReference type="Pfam" id="PF01370"/>
    </source>
</evidence>
<dbReference type="Gene3D" id="3.40.50.720">
    <property type="entry name" value="NAD(P)-binding Rossmann-like Domain"/>
    <property type="match status" value="1"/>
</dbReference>
<evidence type="ECO:0000256" key="8">
    <source>
        <dbReference type="ARBA" id="ARBA00023235"/>
    </source>
</evidence>
<proteinExistence type="inferred from homology"/>
<reference evidence="13 14" key="1">
    <citation type="submission" date="2017-11" db="EMBL/GenBank/DDBJ databases">
        <title>Genomic Encyclopedia of Archaeal and Bacterial Type Strains, Phase II (KMG-II): From Individual Species to Whole Genera.</title>
        <authorList>
            <person name="Goeker M."/>
        </authorList>
    </citation>
    <scope>NUCLEOTIDE SEQUENCE [LARGE SCALE GENOMIC DNA]</scope>
    <source>
        <strain evidence="13 14">DSM 16400</strain>
    </source>
</reference>
<sequence length="326" mass="34372">MRVLVTGGAGYIGAHTSRLLAQRGDFVIVIDDLVTGNRERIRGLPVIQFDIANGSASQLAELMREHRIEAVIHFAGQKQVAESVAKPAWYYEQNVGSVAQLLLAMESAGVAKLVFSSSAAVYGDASGAISESAPTTPINPYGATKLVGEQMITASSQAWPLRAASLRYFNVGGAGAPELGDTQALNLIPICFEQIAAGKPPLIFGDDYDTADGTCVRDYVHVSDVADAHLAVLDALPQAPGNTVLNIGTGVGTSVREMVDSILAVSGSDLPVEVLDRRAGDPAAVVGIVDGIHQLTGWRARYGVADIVESAWLSRQFFSAQSHEES</sequence>
<evidence type="ECO:0000256" key="7">
    <source>
        <dbReference type="ARBA" id="ARBA00023027"/>
    </source>
</evidence>
<comment type="similarity">
    <text evidence="4">Belongs to the NAD(P)-dependent epimerase/dehydratase family.</text>
</comment>
<feature type="domain" description="NAD-dependent epimerase/dehydratase" evidence="12">
    <location>
        <begin position="3"/>
        <end position="248"/>
    </location>
</feature>
<gene>
    <name evidence="13" type="ORF">CLV85_0989</name>
</gene>
<keyword evidence="7" id="KW-0520">NAD</keyword>
<keyword evidence="9" id="KW-0119">Carbohydrate metabolism</keyword>
<dbReference type="SUPFAM" id="SSF51735">
    <property type="entry name" value="NAD(P)-binding Rossmann-fold domains"/>
    <property type="match status" value="1"/>
</dbReference>
<evidence type="ECO:0000256" key="10">
    <source>
        <dbReference type="ARBA" id="ARBA00031367"/>
    </source>
</evidence>
<dbReference type="InterPro" id="IPR036291">
    <property type="entry name" value="NAD(P)-bd_dom_sf"/>
</dbReference>
<evidence type="ECO:0000256" key="1">
    <source>
        <dbReference type="ARBA" id="ARBA00000083"/>
    </source>
</evidence>
<dbReference type="AlphaFoldDB" id="A0A2M9D7V2"/>
<keyword evidence="8" id="KW-0413">Isomerase</keyword>
<evidence type="ECO:0000313" key="13">
    <source>
        <dbReference type="EMBL" id="PJJ81807.1"/>
    </source>
</evidence>
<dbReference type="RefSeq" id="WP_100388460.1">
    <property type="nucleotide sequence ID" value="NZ_BMZU01000001.1"/>
</dbReference>